<dbReference type="GO" id="GO:0016787">
    <property type="term" value="F:hydrolase activity"/>
    <property type="evidence" value="ECO:0007669"/>
    <property type="project" value="UniProtKB-KW"/>
</dbReference>
<proteinExistence type="inferred from homology"/>
<organism evidence="13">
    <name type="scientific">Myoviridae sp. ctvns3</name>
    <dbReference type="NCBI Taxonomy" id="2825204"/>
    <lineage>
        <taxon>Viruses</taxon>
        <taxon>Duplodnaviria</taxon>
        <taxon>Heunggongvirae</taxon>
        <taxon>Uroviricota</taxon>
        <taxon>Caudoviricetes</taxon>
    </lineage>
</organism>
<dbReference type="PROSITE" id="PS51898">
    <property type="entry name" value="TYR_RECOMBINASE"/>
    <property type="match status" value="1"/>
</dbReference>
<feature type="region of interest" description="Disordered" evidence="10">
    <location>
        <begin position="1"/>
        <end position="23"/>
    </location>
</feature>
<dbReference type="InterPro" id="IPR011010">
    <property type="entry name" value="DNA_brk_join_enz"/>
</dbReference>
<dbReference type="CDD" id="cd01189">
    <property type="entry name" value="INT_ICEBs1_C_like"/>
    <property type="match status" value="1"/>
</dbReference>
<keyword evidence="8" id="KW-1179">Viral genome integration</keyword>
<evidence type="ECO:0000256" key="9">
    <source>
        <dbReference type="PROSITE-ProRule" id="PRU01248"/>
    </source>
</evidence>
<dbReference type="Pfam" id="PF14659">
    <property type="entry name" value="Phage_int_SAM_3"/>
    <property type="match status" value="1"/>
</dbReference>
<evidence type="ECO:0000256" key="10">
    <source>
        <dbReference type="SAM" id="MobiDB-lite"/>
    </source>
</evidence>
<dbReference type="EMBL" id="BK015391">
    <property type="protein sequence ID" value="DAE04588.1"/>
    <property type="molecule type" value="Genomic_DNA"/>
</dbReference>
<keyword evidence="4" id="KW-0378">Hydrolase</keyword>
<dbReference type="PROSITE" id="PS51900">
    <property type="entry name" value="CB"/>
    <property type="match status" value="1"/>
</dbReference>
<dbReference type="Gene3D" id="1.10.443.10">
    <property type="entry name" value="Intergrase catalytic core"/>
    <property type="match status" value="1"/>
</dbReference>
<dbReference type="GO" id="GO:0075713">
    <property type="term" value="P:establishment of integrated proviral latency"/>
    <property type="evidence" value="ECO:0007669"/>
    <property type="project" value="UniProtKB-KW"/>
</dbReference>
<keyword evidence="8" id="KW-1160">Virus entry into host cell</keyword>
<dbReference type="GO" id="GO:0016740">
    <property type="term" value="F:transferase activity"/>
    <property type="evidence" value="ECO:0007669"/>
    <property type="project" value="UniProtKB-KW"/>
</dbReference>
<evidence type="ECO:0000256" key="2">
    <source>
        <dbReference type="ARBA" id="ARBA00016082"/>
    </source>
</evidence>
<feature type="domain" description="Tyr recombinase" evidence="11">
    <location>
        <begin position="185"/>
        <end position="432"/>
    </location>
</feature>
<dbReference type="InterPro" id="IPR010998">
    <property type="entry name" value="Integrase_recombinase_N"/>
</dbReference>
<feature type="domain" description="Core-binding (CB)" evidence="12">
    <location>
        <begin position="75"/>
        <end position="159"/>
    </location>
</feature>
<evidence type="ECO:0000256" key="6">
    <source>
        <dbReference type="ARBA" id="ARBA00023125"/>
    </source>
</evidence>
<dbReference type="InterPro" id="IPR002104">
    <property type="entry name" value="Integrase_catalytic"/>
</dbReference>
<keyword evidence="3" id="KW-0808">Transferase</keyword>
<evidence type="ECO:0000313" key="13">
    <source>
        <dbReference type="EMBL" id="DAE04588.1"/>
    </source>
</evidence>
<dbReference type="Pfam" id="PF00589">
    <property type="entry name" value="Phage_integrase"/>
    <property type="match status" value="1"/>
</dbReference>
<dbReference type="InterPro" id="IPR044068">
    <property type="entry name" value="CB"/>
</dbReference>
<dbReference type="GO" id="GO:0044826">
    <property type="term" value="P:viral genome integration into host DNA"/>
    <property type="evidence" value="ECO:0007669"/>
    <property type="project" value="UniProtKB-KW"/>
</dbReference>
<dbReference type="Pfam" id="PF14657">
    <property type="entry name" value="Arm-DNA-bind_4"/>
    <property type="match status" value="1"/>
</dbReference>
<dbReference type="InterPro" id="IPR013762">
    <property type="entry name" value="Integrase-like_cat_sf"/>
</dbReference>
<dbReference type="GO" id="GO:0006310">
    <property type="term" value="P:DNA recombination"/>
    <property type="evidence" value="ECO:0007669"/>
    <property type="project" value="UniProtKB-KW"/>
</dbReference>
<evidence type="ECO:0000256" key="8">
    <source>
        <dbReference type="ARBA" id="ARBA00023195"/>
    </source>
</evidence>
<evidence type="ECO:0000256" key="3">
    <source>
        <dbReference type="ARBA" id="ARBA00022679"/>
    </source>
</evidence>
<evidence type="ECO:0000259" key="11">
    <source>
        <dbReference type="PROSITE" id="PS51898"/>
    </source>
</evidence>
<keyword evidence="7" id="KW-0233">DNA recombination</keyword>
<sequence>MATISTRNRNKGKLDRNGKPKAPNWEYRFDLAPVDGKRQQVSKGGFKTKGEAEAAGNKALAEYNNAGTHFSPTEISVADYLDYWIKNYCLVNVSDSTLVAYRNIITNHIKPRIGNYRLRSVTTMVLQEMINDIYVNRGFTKSFMKNILKVVKGSFKYAKVTAKLIQTNPAEDVTLPKITQTSDREEIIILSKSDVIRILERFKKHTSHYYAILTAYYTGLRISEVYGLTWDCIDFESKTLTVNKICKKIPVNGKASDSTKRYGTHGKALTRWYFGTCKTPTSYRTISIGDTLLAALKEYKAWQEDNELRYGEFYTKYYIKDEITETHKEVKRLIPMQDANFEVPLERSYPVFIKEDGSFQGTDSMKYPSKVINYELGIHFNFHALRHTHATMLIEANVPVKAVSERLGHSNTRTTLETYVHVTDSMREDAVSKFETFGNLENDKIVTIGEAKRSTKTS</sequence>
<dbReference type="Gene3D" id="1.10.150.130">
    <property type="match status" value="1"/>
</dbReference>
<keyword evidence="5" id="KW-0229">DNA integration</keyword>
<dbReference type="InterPro" id="IPR028259">
    <property type="entry name" value="AP2-like_int_N"/>
</dbReference>
<dbReference type="GO" id="GO:0003677">
    <property type="term" value="F:DNA binding"/>
    <property type="evidence" value="ECO:0007669"/>
    <property type="project" value="UniProtKB-UniRule"/>
</dbReference>
<evidence type="ECO:0000256" key="1">
    <source>
        <dbReference type="ARBA" id="ARBA00008857"/>
    </source>
</evidence>
<evidence type="ECO:0000259" key="12">
    <source>
        <dbReference type="PROSITE" id="PS51900"/>
    </source>
</evidence>
<dbReference type="SUPFAM" id="SSF56349">
    <property type="entry name" value="DNA breaking-rejoining enzymes"/>
    <property type="match status" value="1"/>
</dbReference>
<dbReference type="PANTHER" id="PTHR30349:SF64">
    <property type="entry name" value="PROPHAGE INTEGRASE INTD-RELATED"/>
    <property type="match status" value="1"/>
</dbReference>
<dbReference type="PANTHER" id="PTHR30349">
    <property type="entry name" value="PHAGE INTEGRASE-RELATED"/>
    <property type="match status" value="1"/>
</dbReference>
<accession>A0A8S5PEE1</accession>
<reference evidence="13" key="1">
    <citation type="journal article" date="2021" name="Proc. Natl. Acad. Sci. U.S.A.">
        <title>A Catalog of Tens of Thousands of Viruses from Human Metagenomes Reveals Hidden Associations with Chronic Diseases.</title>
        <authorList>
            <person name="Tisza M.J."/>
            <person name="Buck C.B."/>
        </authorList>
    </citation>
    <scope>NUCLEOTIDE SEQUENCE</scope>
    <source>
        <strain evidence="13">Ctvns3</strain>
    </source>
</reference>
<dbReference type="InterPro" id="IPR050090">
    <property type="entry name" value="Tyrosine_recombinase_XerCD"/>
</dbReference>
<keyword evidence="6 9" id="KW-0238">DNA-binding</keyword>
<comment type="similarity">
    <text evidence="1">Belongs to the 'phage' integrase family.</text>
</comment>
<dbReference type="InterPro" id="IPR004107">
    <property type="entry name" value="Integrase_SAM-like_N"/>
</dbReference>
<name>A0A8S5PEE1_9CAUD</name>
<dbReference type="GO" id="GO:0015074">
    <property type="term" value="P:DNA integration"/>
    <property type="evidence" value="ECO:0007669"/>
    <property type="project" value="UniProtKB-KW"/>
</dbReference>
<evidence type="ECO:0000256" key="5">
    <source>
        <dbReference type="ARBA" id="ARBA00022908"/>
    </source>
</evidence>
<evidence type="ECO:0000256" key="4">
    <source>
        <dbReference type="ARBA" id="ARBA00022801"/>
    </source>
</evidence>
<protein>
    <recommendedName>
        <fullName evidence="2">Integrase</fullName>
    </recommendedName>
</protein>
<evidence type="ECO:0000256" key="7">
    <source>
        <dbReference type="ARBA" id="ARBA00023172"/>
    </source>
</evidence>